<keyword evidence="4" id="KW-0272">Extracellular matrix</keyword>
<feature type="domain" description="Laminin IV type A" evidence="10">
    <location>
        <begin position="1"/>
        <end position="143"/>
    </location>
</feature>
<evidence type="ECO:0000259" key="10">
    <source>
        <dbReference type="PROSITE" id="PS51115"/>
    </source>
</evidence>
<dbReference type="SMART" id="SM00281">
    <property type="entry name" value="LamB"/>
    <property type="match status" value="2"/>
</dbReference>
<dbReference type="PANTHER" id="PTHR10574">
    <property type="entry name" value="NETRIN/LAMININ-RELATED"/>
    <property type="match status" value="1"/>
</dbReference>
<name>A0ABQ7SY67_PHRPL</name>
<protein>
    <recommendedName>
        <fullName evidence="13">Laminin subunit alpha-2</fullName>
    </recommendedName>
</protein>
<dbReference type="InterPro" id="IPR000034">
    <property type="entry name" value="Laminin_IV"/>
</dbReference>
<dbReference type="PANTHER" id="PTHR10574:SF291">
    <property type="entry name" value="LAMININ SUBUNIT ALPHA-2"/>
    <property type="match status" value="1"/>
</dbReference>
<evidence type="ECO:0000313" key="12">
    <source>
        <dbReference type="Proteomes" id="UP000826234"/>
    </source>
</evidence>
<keyword evidence="12" id="KW-1185">Reference proteome</keyword>
<feature type="disulfide bond" evidence="8">
    <location>
        <begin position="385"/>
        <end position="394"/>
    </location>
</feature>
<accession>A0ABQ7SY67</accession>
<reference evidence="11 12" key="1">
    <citation type="journal article" date="2022" name="Gigascience">
        <title>A chromosome-level genome assembly and annotation of the desert horned lizard, Phrynosoma platyrhinos, provides insight into chromosomal rearrangements among reptiles.</title>
        <authorList>
            <person name="Koochekian N."/>
            <person name="Ascanio A."/>
            <person name="Farleigh K."/>
            <person name="Card D.C."/>
            <person name="Schield D.R."/>
            <person name="Castoe T.A."/>
            <person name="Jezkova T."/>
        </authorList>
    </citation>
    <scope>NUCLEOTIDE SEQUENCE [LARGE SCALE GENOMIC DNA]</scope>
    <source>
        <strain evidence="11">NK-2021</strain>
    </source>
</reference>
<evidence type="ECO:0000256" key="7">
    <source>
        <dbReference type="ARBA" id="ARBA00023292"/>
    </source>
</evidence>
<keyword evidence="5 8" id="KW-1015">Disulfide bond</keyword>
<dbReference type="Pfam" id="PF00053">
    <property type="entry name" value="EGF_laminin"/>
    <property type="match status" value="5"/>
</dbReference>
<feature type="disulfide bond" evidence="8">
    <location>
        <begin position="593"/>
        <end position="602"/>
    </location>
</feature>
<comment type="subcellular location">
    <subcellularLocation>
        <location evidence="1">Secreted</location>
        <location evidence="1">Extracellular space</location>
        <location evidence="1">Extracellular matrix</location>
        <location evidence="1">Basement membrane</location>
    </subcellularLocation>
</comment>
<feature type="domain" description="Laminin EGF-like" evidence="9">
    <location>
        <begin position="364"/>
        <end position="412"/>
    </location>
</feature>
<evidence type="ECO:0000256" key="6">
    <source>
        <dbReference type="ARBA" id="ARBA00023180"/>
    </source>
</evidence>
<comment type="caution">
    <text evidence="8">Lacks conserved residue(s) required for the propagation of feature annotation.</text>
</comment>
<feature type="domain" description="Laminin EGF-like" evidence="9">
    <location>
        <begin position="311"/>
        <end position="363"/>
    </location>
</feature>
<dbReference type="InterPro" id="IPR000742">
    <property type="entry name" value="EGF"/>
</dbReference>
<dbReference type="Gene3D" id="2.10.25.10">
    <property type="entry name" value="Laminin"/>
    <property type="match status" value="5"/>
</dbReference>
<dbReference type="InterPro" id="IPR002049">
    <property type="entry name" value="LE_dom"/>
</dbReference>
<dbReference type="PROSITE" id="PS00022">
    <property type="entry name" value="EGF_1"/>
    <property type="match status" value="1"/>
</dbReference>
<sequence>MFRLSICASCNPLEITAAGGHLKFTVSYDLSGEEDAAETMLQSDVIIEGNGLRISTSQEGINLNPFEEHTENVLLKYNLFRLHDTDSPISKREFMTVLANIKRLLIRATYSYGMNAIYRLGGVSLEAADHLSIGHKDASAVEICQCPPGYSGTSCEKKEQANVSFSLTPAYLVKGAEVMWKECVKSSRDTEASYTHKPSPSLVNQGIDELTAPSLVESVGHAHASVMRSPVMISPENAWFYYMHRKAVNGCKHNTGGLYCDKCLPGFYGDATKGKPHDCQLCACPLSIPSNKCAEGYFGQPLIPGGSCQPCQCNDNLDFSIPGSCDSLSGACLICKPGTTGQYCEKCADGYFGDALDVKNCQPCHCNVNGSFSVNCNSKTGQCDCKPNVVGRQCDKCKPNYVWAPDKLFCIPCGCSPQGSMSLNCDMSGRCICKSGFAVNQTGEFLEPLVYSHPEAVFPATVIHLDRNLLIVMRLDSAIVNQVLEERSVTVVLMDIMPLKKEDALVDDDQNACPGCGEYPSEMHWFSEKEDMSEEAEMHNWKTKGNLDTWSDVLVPLLDMFEIGMSGFEHNIASCECSHLGNNCDPITGRCICPPNTVGQRCEKCAPNHWGHDIISGCKMNVEGVYCDRCKAGRFGLSARNPLGCSSCYCFGLTSQCNEAKGLVRMWLTLKPDQVILPLVDESVQHRTVHGIVYQYPETIANIDLVKQELHSEPFYWRLPEQFNGQKLTAYGGKLKYAIFFEAREETGFATYNPQIIIRGGPPTQTRIIVKHVAAPLNGQLTRHEIEMTEHEWKYHGDGPRVSRTVTREDFMDVLYNIHDILIKATHGSFMRQTSCFDSPLPFWEDEGRMSRVNQLFRKLLNPSFEIQPALEQPAE</sequence>
<keyword evidence="7 8" id="KW-0424">Laminin EGF-like domain</keyword>
<evidence type="ECO:0000259" key="9">
    <source>
        <dbReference type="PROSITE" id="PS50027"/>
    </source>
</evidence>
<dbReference type="SUPFAM" id="SSF57196">
    <property type="entry name" value="EGF/Laminin"/>
    <property type="match status" value="4"/>
</dbReference>
<dbReference type="PROSITE" id="PS51115">
    <property type="entry name" value="LAMININ_IVA"/>
    <property type="match status" value="2"/>
</dbReference>
<feature type="disulfide bond" evidence="8">
    <location>
        <begin position="335"/>
        <end position="344"/>
    </location>
</feature>
<evidence type="ECO:0000256" key="2">
    <source>
        <dbReference type="ARBA" id="ARBA00022729"/>
    </source>
</evidence>
<feature type="disulfide bond" evidence="8">
    <location>
        <begin position="366"/>
        <end position="383"/>
    </location>
</feature>
<evidence type="ECO:0000313" key="11">
    <source>
        <dbReference type="EMBL" id="KAH0622297.1"/>
    </source>
</evidence>
<dbReference type="InterPro" id="IPR050440">
    <property type="entry name" value="Laminin/Netrin_ECM"/>
</dbReference>
<dbReference type="Proteomes" id="UP000826234">
    <property type="component" value="Unassembled WGS sequence"/>
</dbReference>
<organism evidence="11 12">
    <name type="scientific">Phrynosoma platyrhinos</name>
    <name type="common">Desert horned lizard</name>
    <dbReference type="NCBI Taxonomy" id="52577"/>
    <lineage>
        <taxon>Eukaryota</taxon>
        <taxon>Metazoa</taxon>
        <taxon>Chordata</taxon>
        <taxon>Craniata</taxon>
        <taxon>Vertebrata</taxon>
        <taxon>Euteleostomi</taxon>
        <taxon>Lepidosauria</taxon>
        <taxon>Squamata</taxon>
        <taxon>Bifurcata</taxon>
        <taxon>Unidentata</taxon>
        <taxon>Episquamata</taxon>
        <taxon>Toxicofera</taxon>
        <taxon>Iguania</taxon>
        <taxon>Phrynosomatidae</taxon>
        <taxon>Phrynosomatinae</taxon>
        <taxon>Phrynosoma</taxon>
    </lineage>
</organism>
<feature type="disulfide bond" evidence="8">
    <location>
        <begin position="347"/>
        <end position="361"/>
    </location>
</feature>
<dbReference type="Pfam" id="PF00052">
    <property type="entry name" value="Laminin_B"/>
    <property type="match status" value="2"/>
</dbReference>
<dbReference type="SMART" id="SM00180">
    <property type="entry name" value="EGF_Lam"/>
    <property type="match status" value="5"/>
</dbReference>
<dbReference type="CDD" id="cd00055">
    <property type="entry name" value="EGF_Lam"/>
    <property type="match status" value="5"/>
</dbReference>
<evidence type="ECO:0000256" key="4">
    <source>
        <dbReference type="ARBA" id="ARBA00022869"/>
    </source>
</evidence>
<evidence type="ECO:0008006" key="13">
    <source>
        <dbReference type="Google" id="ProtNLM"/>
    </source>
</evidence>
<evidence type="ECO:0000256" key="1">
    <source>
        <dbReference type="ARBA" id="ARBA00004302"/>
    </source>
</evidence>
<feature type="domain" description="Laminin EGF-like" evidence="9">
    <location>
        <begin position="575"/>
        <end position="620"/>
    </location>
</feature>
<keyword evidence="3" id="KW-0677">Repeat</keyword>
<dbReference type="PROSITE" id="PS50027">
    <property type="entry name" value="EGF_LAM_2"/>
    <property type="match status" value="3"/>
</dbReference>
<proteinExistence type="predicted"/>
<evidence type="ECO:0000256" key="5">
    <source>
        <dbReference type="ARBA" id="ARBA00023157"/>
    </source>
</evidence>
<dbReference type="PROSITE" id="PS01248">
    <property type="entry name" value="EGF_LAM_1"/>
    <property type="match status" value="3"/>
</dbReference>
<evidence type="ECO:0000256" key="8">
    <source>
        <dbReference type="PROSITE-ProRule" id="PRU00460"/>
    </source>
</evidence>
<gene>
    <name evidence="11" type="ORF">JD844_024476</name>
</gene>
<keyword evidence="2" id="KW-0732">Signal</keyword>
<dbReference type="EMBL" id="JAIPUX010003289">
    <property type="protein sequence ID" value="KAH0622297.1"/>
    <property type="molecule type" value="Genomic_DNA"/>
</dbReference>
<feature type="disulfide bond" evidence="8">
    <location>
        <begin position="364"/>
        <end position="376"/>
    </location>
</feature>
<dbReference type="PRINTS" id="PR00011">
    <property type="entry name" value="EGFLAMININ"/>
</dbReference>
<evidence type="ECO:0000256" key="3">
    <source>
        <dbReference type="ARBA" id="ARBA00022737"/>
    </source>
</evidence>
<comment type="caution">
    <text evidence="11">The sequence shown here is derived from an EMBL/GenBank/DDBJ whole genome shotgun (WGS) entry which is preliminary data.</text>
</comment>
<keyword evidence="4" id="KW-0964">Secreted</keyword>
<keyword evidence="6" id="KW-0325">Glycoprotein</keyword>
<keyword evidence="4" id="KW-0084">Basement membrane</keyword>
<feature type="domain" description="Laminin IV type A" evidence="10">
    <location>
        <begin position="662"/>
        <end position="876"/>
    </location>
</feature>